<dbReference type="EMBL" id="JAGTJQ010000008">
    <property type="protein sequence ID" value="KAH7025775.1"/>
    <property type="molecule type" value="Genomic_DNA"/>
</dbReference>
<evidence type="ECO:0000313" key="2">
    <source>
        <dbReference type="Proteomes" id="UP000756346"/>
    </source>
</evidence>
<organism evidence="1 2">
    <name type="scientific">Microdochium trichocladiopsis</name>
    <dbReference type="NCBI Taxonomy" id="1682393"/>
    <lineage>
        <taxon>Eukaryota</taxon>
        <taxon>Fungi</taxon>
        <taxon>Dikarya</taxon>
        <taxon>Ascomycota</taxon>
        <taxon>Pezizomycotina</taxon>
        <taxon>Sordariomycetes</taxon>
        <taxon>Xylariomycetidae</taxon>
        <taxon>Xylariales</taxon>
        <taxon>Microdochiaceae</taxon>
        <taxon>Microdochium</taxon>
    </lineage>
</organism>
<dbReference type="SUPFAM" id="SSF53474">
    <property type="entry name" value="alpha/beta-Hydrolases"/>
    <property type="match status" value="1"/>
</dbReference>
<dbReference type="Proteomes" id="UP000756346">
    <property type="component" value="Unassembled WGS sequence"/>
</dbReference>
<reference evidence="1" key="1">
    <citation type="journal article" date="2021" name="Nat. Commun.">
        <title>Genetic determinants of endophytism in the Arabidopsis root mycobiome.</title>
        <authorList>
            <person name="Mesny F."/>
            <person name="Miyauchi S."/>
            <person name="Thiergart T."/>
            <person name="Pickel B."/>
            <person name="Atanasova L."/>
            <person name="Karlsson M."/>
            <person name="Huettel B."/>
            <person name="Barry K.W."/>
            <person name="Haridas S."/>
            <person name="Chen C."/>
            <person name="Bauer D."/>
            <person name="Andreopoulos W."/>
            <person name="Pangilinan J."/>
            <person name="LaButti K."/>
            <person name="Riley R."/>
            <person name="Lipzen A."/>
            <person name="Clum A."/>
            <person name="Drula E."/>
            <person name="Henrissat B."/>
            <person name="Kohler A."/>
            <person name="Grigoriev I.V."/>
            <person name="Martin F.M."/>
            <person name="Hacquard S."/>
        </authorList>
    </citation>
    <scope>NUCLEOTIDE SEQUENCE</scope>
    <source>
        <strain evidence="1">MPI-CAGE-CH-0230</strain>
    </source>
</reference>
<evidence type="ECO:0000313" key="1">
    <source>
        <dbReference type="EMBL" id="KAH7025775.1"/>
    </source>
</evidence>
<dbReference type="RefSeq" id="XP_046008992.1">
    <property type="nucleotide sequence ID" value="XM_046159133.1"/>
</dbReference>
<protein>
    <recommendedName>
        <fullName evidence="3">Alpha/Beta hydrolase protein</fullName>
    </recommendedName>
</protein>
<comment type="caution">
    <text evidence="1">The sequence shown here is derived from an EMBL/GenBank/DDBJ whole genome shotgun (WGS) entry which is preliminary data.</text>
</comment>
<evidence type="ECO:0008006" key="3">
    <source>
        <dbReference type="Google" id="ProtNLM"/>
    </source>
</evidence>
<dbReference type="Gene3D" id="3.40.50.1820">
    <property type="entry name" value="alpha/beta hydrolase"/>
    <property type="match status" value="1"/>
</dbReference>
<gene>
    <name evidence="1" type="ORF">B0I36DRAFT_365441</name>
</gene>
<name>A0A9P8XZK0_9PEZI</name>
<dbReference type="AlphaFoldDB" id="A0A9P8XZK0"/>
<dbReference type="PANTHER" id="PTHR47381:SF3">
    <property type="entry name" value="ALPHA_BETA-HYDROLASES SUPERFAMILY PROTEIN"/>
    <property type="match status" value="1"/>
</dbReference>
<dbReference type="PANTHER" id="PTHR47381">
    <property type="entry name" value="ALPHA/BETA-HYDROLASES SUPERFAMILY PROTEIN"/>
    <property type="match status" value="1"/>
</dbReference>
<proteinExistence type="predicted"/>
<dbReference type="OrthoDB" id="2152248at2759"/>
<keyword evidence="2" id="KW-1185">Reference proteome</keyword>
<sequence length="373" mass="40643">MASSKASRDAAPSASNGVSKTTISIAGLALDIFGLSELIPVQTNVSCLWLHHGRTRRKEDMAEVAERMVSSFNQQLGRGGNSNNGDTESHRRGLIVVTFDQRNHGTRQTDKLANSTWRSGNTRHAQDMFATVTGTVVDTMHLMDVLEGYLWLEDTAAPEAGAAATANARKTIDQHLVLGVSLGGHCAWQLLFEDPRITAGVVVIGCPDYMRLMTNRAKGSKLPTFQSHDGGASFLGSKDFPPALVAAAKRWDPKARLFGTDAIPPAGARPEEVHSLLDRTIRGKRIQILSGGKDKLVPYAVAKPFLDFFKDAVGAWYKHDEVYVEDNVYPEAGHEFSEEMKEDAVRFVLDSVGKADGATGQQQEKQQIALPKM</sequence>
<accession>A0A9P8XZK0</accession>
<dbReference type="GeneID" id="70188679"/>
<dbReference type="InterPro" id="IPR029058">
    <property type="entry name" value="AB_hydrolase_fold"/>
</dbReference>